<dbReference type="Proteomes" id="UP000324832">
    <property type="component" value="Unassembled WGS sequence"/>
</dbReference>
<accession>A0A5E4QD00</accession>
<reference evidence="1 2" key="1">
    <citation type="submission" date="2017-07" db="EMBL/GenBank/DDBJ databases">
        <authorList>
            <person name="Talla V."/>
            <person name="Backstrom N."/>
        </authorList>
    </citation>
    <scope>NUCLEOTIDE SEQUENCE [LARGE SCALE GENOMIC DNA]</scope>
</reference>
<dbReference type="AlphaFoldDB" id="A0A5E4QD00"/>
<protein>
    <submittedName>
        <fullName evidence="1">Uncharacterized protein</fullName>
    </submittedName>
</protein>
<gene>
    <name evidence="1" type="ORF">LSINAPIS_LOCUS6777</name>
</gene>
<dbReference type="EMBL" id="FZQP02002170">
    <property type="protein sequence ID" value="VVC94947.1"/>
    <property type="molecule type" value="Genomic_DNA"/>
</dbReference>
<evidence type="ECO:0000313" key="1">
    <source>
        <dbReference type="EMBL" id="VVC94947.1"/>
    </source>
</evidence>
<keyword evidence="2" id="KW-1185">Reference proteome</keyword>
<evidence type="ECO:0000313" key="2">
    <source>
        <dbReference type="Proteomes" id="UP000324832"/>
    </source>
</evidence>
<organism evidence="1 2">
    <name type="scientific">Leptidea sinapis</name>
    <dbReference type="NCBI Taxonomy" id="189913"/>
    <lineage>
        <taxon>Eukaryota</taxon>
        <taxon>Metazoa</taxon>
        <taxon>Ecdysozoa</taxon>
        <taxon>Arthropoda</taxon>
        <taxon>Hexapoda</taxon>
        <taxon>Insecta</taxon>
        <taxon>Pterygota</taxon>
        <taxon>Neoptera</taxon>
        <taxon>Endopterygota</taxon>
        <taxon>Lepidoptera</taxon>
        <taxon>Glossata</taxon>
        <taxon>Ditrysia</taxon>
        <taxon>Papilionoidea</taxon>
        <taxon>Pieridae</taxon>
        <taxon>Dismorphiinae</taxon>
        <taxon>Leptidea</taxon>
    </lineage>
</organism>
<proteinExistence type="predicted"/>
<sequence length="257" mass="28296">MAQREHHATLAGHGVPSPIVDIAILEDMKLIVACCANCECLLQTIKLKFPFLGVLGKKVEFGAACLFLGPPAQRARYDGHDEQSGRTSTDVDEVPCELYNQSDWPQDSTICELLVTCSDCVCTLQLCESSGEVTSQKTKREHAVTSLNSLPTFSNVNSDTVLEEVERASTEHSASGEVQSDRQTYYTEMFEDVQKVIDDLGLTNIFGKNFVTMCNTKHDINKKLAPYLSLQSYEFFPGPSVNITPASSQTTTPRTKS</sequence>
<name>A0A5E4QD00_9NEOP</name>